<dbReference type="AlphaFoldDB" id="A0A1H7H7U6"/>
<reference evidence="3" key="1">
    <citation type="submission" date="2016-10" db="EMBL/GenBank/DDBJ databases">
        <authorList>
            <person name="Varghese N."/>
            <person name="Submissions S."/>
        </authorList>
    </citation>
    <scope>NUCLEOTIDE SEQUENCE [LARGE SCALE GENOMIC DNA]</scope>
    <source>
        <strain evidence="3">JS21-1</strain>
    </source>
</reference>
<evidence type="ECO:0000313" key="3">
    <source>
        <dbReference type="Proteomes" id="UP000199214"/>
    </source>
</evidence>
<organism evidence="2 3">
    <name type="scientific">Sphingomonas palmae</name>
    <dbReference type="NCBI Taxonomy" id="1855283"/>
    <lineage>
        <taxon>Bacteria</taxon>
        <taxon>Pseudomonadati</taxon>
        <taxon>Pseudomonadota</taxon>
        <taxon>Alphaproteobacteria</taxon>
        <taxon>Sphingomonadales</taxon>
        <taxon>Sphingomonadaceae</taxon>
        <taxon>Sphingomonas</taxon>
    </lineage>
</organism>
<proteinExistence type="predicted"/>
<keyword evidence="1" id="KW-0812">Transmembrane</keyword>
<evidence type="ECO:0000256" key="1">
    <source>
        <dbReference type="SAM" id="Phobius"/>
    </source>
</evidence>
<protein>
    <submittedName>
        <fullName evidence="2">Uncharacterized protein</fullName>
    </submittedName>
</protein>
<name>A0A1H7H7U6_9SPHN</name>
<keyword evidence="1" id="KW-1133">Transmembrane helix</keyword>
<sequence>MSLTLFDELTPYIRALLLLNVSSLEISGEAKKRSEVVSDVHYALTKGMNGYDIPSNYSFWPLTEQLLEELAKAKVIHSETIRFAGEYYTYINSRYPAFRKTALETNAIASAAGRIGGRLFPDVFAGYTQEAINNTTHAEQLEEREPSIPVSLSENKRISLINEIGAVEARLDDQDLSNADKAQARAFLNAAKALTEAPEPPADLIWEILNRANSIAGIASLFVTIIAIFLAN</sequence>
<dbReference type="OrthoDB" id="7597322at2"/>
<dbReference type="EMBL" id="FNZZ01000001">
    <property type="protein sequence ID" value="SEK46371.1"/>
    <property type="molecule type" value="Genomic_DNA"/>
</dbReference>
<evidence type="ECO:0000313" key="2">
    <source>
        <dbReference type="EMBL" id="SEK46371.1"/>
    </source>
</evidence>
<dbReference type="STRING" id="1855283.SAMN05216382_0458"/>
<dbReference type="RefSeq" id="WP_143051778.1">
    <property type="nucleotide sequence ID" value="NZ_FNZZ01000001.1"/>
</dbReference>
<keyword evidence="1" id="KW-0472">Membrane</keyword>
<gene>
    <name evidence="2" type="ORF">SAMN05216382_0458</name>
</gene>
<feature type="transmembrane region" description="Helical" evidence="1">
    <location>
        <begin position="214"/>
        <end position="231"/>
    </location>
</feature>
<dbReference type="Proteomes" id="UP000199214">
    <property type="component" value="Unassembled WGS sequence"/>
</dbReference>
<accession>A0A1H7H7U6</accession>
<keyword evidence="3" id="KW-1185">Reference proteome</keyword>